<reference evidence="1 2" key="1">
    <citation type="submission" date="2017-06" db="EMBL/GenBank/DDBJ databases">
        <authorList>
            <person name="Varghese N."/>
            <person name="Submissions S."/>
        </authorList>
    </citation>
    <scope>NUCLEOTIDE SEQUENCE [LARGE SCALE GENOMIC DNA]</scope>
    <source>
        <strain evidence="1 2">DSM 26989</strain>
    </source>
</reference>
<dbReference type="SMART" id="SM00860">
    <property type="entry name" value="SMI1_KNR4"/>
    <property type="match status" value="1"/>
</dbReference>
<dbReference type="Proteomes" id="UP000198427">
    <property type="component" value="Unassembled WGS sequence"/>
</dbReference>
<dbReference type="SUPFAM" id="SSF160631">
    <property type="entry name" value="SMI1/KNR4-like"/>
    <property type="match status" value="1"/>
</dbReference>
<dbReference type="RefSeq" id="WP_089367298.1">
    <property type="nucleotide sequence ID" value="NZ_CP023863.1"/>
</dbReference>
<dbReference type="Pfam" id="PF14567">
    <property type="entry name" value="SUKH_5"/>
    <property type="match status" value="1"/>
</dbReference>
<dbReference type="GeneID" id="94028810"/>
<dbReference type="Gene3D" id="3.40.1580.10">
    <property type="entry name" value="SMI1/KNR4-like"/>
    <property type="match status" value="1"/>
</dbReference>
<dbReference type="OrthoDB" id="2736282at2"/>
<sequence length="145" mass="16390">MKQEIINKLNIFFQENPTMLGKAATNEQIISAEKELNIIMDKDYKEFIQNFGGAYAGLAIHAFINGTSIGNETIIDLTNNARKLFNEANIFPEINKSLVISDDGSGNPIAIMPNGEMVLFDYDTEEKQVLSNSFEEFIEENFVEW</sequence>
<name>A0A2K9H860_9BACT</name>
<gene>
    <name evidence="1" type="ORF">SAMN06265364_1609</name>
</gene>
<organism evidence="1 2">
    <name type="scientific">Prevotella jejuni</name>
    <dbReference type="NCBI Taxonomy" id="1177574"/>
    <lineage>
        <taxon>Bacteria</taxon>
        <taxon>Pseudomonadati</taxon>
        <taxon>Bacteroidota</taxon>
        <taxon>Bacteroidia</taxon>
        <taxon>Bacteroidales</taxon>
        <taxon>Prevotellaceae</taxon>
        <taxon>Prevotella</taxon>
    </lineage>
</organism>
<keyword evidence="2" id="KW-1185">Reference proteome</keyword>
<evidence type="ECO:0000313" key="2">
    <source>
        <dbReference type="Proteomes" id="UP000198427"/>
    </source>
</evidence>
<dbReference type="InterPro" id="IPR037883">
    <property type="entry name" value="Knr4/Smi1-like_sf"/>
</dbReference>
<dbReference type="KEGG" id="pje:CRM71_05155"/>
<comment type="caution">
    <text evidence="1">The sequence shown here is derived from an EMBL/GenBank/DDBJ whole genome shotgun (WGS) entry which is preliminary data.</text>
</comment>
<dbReference type="InterPro" id="IPR018958">
    <property type="entry name" value="Knr4/Smi1-like_dom"/>
</dbReference>
<evidence type="ECO:0000313" key="1">
    <source>
        <dbReference type="EMBL" id="SNS17813.1"/>
    </source>
</evidence>
<protein>
    <submittedName>
        <fullName evidence="1">SMI1-KNR4 cell-wall</fullName>
    </submittedName>
</protein>
<proteinExistence type="predicted"/>
<accession>A0A2K9H860</accession>
<dbReference type="EMBL" id="FZNZ01000060">
    <property type="protein sequence ID" value="SNS17813.1"/>
    <property type="molecule type" value="Genomic_DNA"/>
</dbReference>
<dbReference type="AlphaFoldDB" id="A0A2K9H860"/>